<evidence type="ECO:0000313" key="2">
    <source>
        <dbReference type="EMBL" id="MEQ2257631.1"/>
    </source>
</evidence>
<proteinExistence type="predicted"/>
<comment type="caution">
    <text evidence="2">The sequence shown here is derived from an EMBL/GenBank/DDBJ whole genome shotgun (WGS) entry which is preliminary data.</text>
</comment>
<organism evidence="2 3">
    <name type="scientific">Ilyodon furcidens</name>
    <name type="common">goldbreast splitfin</name>
    <dbReference type="NCBI Taxonomy" id="33524"/>
    <lineage>
        <taxon>Eukaryota</taxon>
        <taxon>Metazoa</taxon>
        <taxon>Chordata</taxon>
        <taxon>Craniata</taxon>
        <taxon>Vertebrata</taxon>
        <taxon>Euteleostomi</taxon>
        <taxon>Actinopterygii</taxon>
        <taxon>Neopterygii</taxon>
        <taxon>Teleostei</taxon>
        <taxon>Neoteleostei</taxon>
        <taxon>Acanthomorphata</taxon>
        <taxon>Ovalentaria</taxon>
        <taxon>Atherinomorphae</taxon>
        <taxon>Cyprinodontiformes</taxon>
        <taxon>Goodeidae</taxon>
        <taxon>Ilyodon</taxon>
    </lineage>
</organism>
<evidence type="ECO:0000313" key="3">
    <source>
        <dbReference type="Proteomes" id="UP001482620"/>
    </source>
</evidence>
<feature type="non-terminal residue" evidence="2">
    <location>
        <position position="1"/>
    </location>
</feature>
<reference evidence="2 3" key="1">
    <citation type="submission" date="2021-06" db="EMBL/GenBank/DDBJ databases">
        <authorList>
            <person name="Palmer J.M."/>
        </authorList>
    </citation>
    <scope>NUCLEOTIDE SEQUENCE [LARGE SCALE GENOMIC DNA]</scope>
    <source>
        <strain evidence="3">if_2019</strain>
        <tissue evidence="2">Muscle</tissue>
    </source>
</reference>
<protein>
    <submittedName>
        <fullName evidence="2">Uncharacterized protein</fullName>
    </submittedName>
</protein>
<dbReference type="EMBL" id="JAHRIQ010111848">
    <property type="protein sequence ID" value="MEQ2257631.1"/>
    <property type="molecule type" value="Genomic_DNA"/>
</dbReference>
<keyword evidence="3" id="KW-1185">Reference proteome</keyword>
<accession>A0ABV0VMI6</accession>
<dbReference type="Proteomes" id="UP001482620">
    <property type="component" value="Unassembled WGS sequence"/>
</dbReference>
<sequence length="78" mass="8593">DSHRLNLEPDWLVHFHNMHSVLRLFVSAVGPAVDQAAERDVQPVRLADAPPRPPGGADHRQHHGPSGEDHDQQSGQQA</sequence>
<evidence type="ECO:0000256" key="1">
    <source>
        <dbReference type="SAM" id="MobiDB-lite"/>
    </source>
</evidence>
<name>A0ABV0VMI6_9TELE</name>
<feature type="region of interest" description="Disordered" evidence="1">
    <location>
        <begin position="36"/>
        <end position="78"/>
    </location>
</feature>
<feature type="non-terminal residue" evidence="2">
    <location>
        <position position="78"/>
    </location>
</feature>
<gene>
    <name evidence="2" type="ORF">ILYODFUR_036658</name>
</gene>